<dbReference type="AlphaFoldDB" id="A0A1U7NNF1"/>
<evidence type="ECO:0000256" key="4">
    <source>
        <dbReference type="RuleBase" id="RU003939"/>
    </source>
</evidence>
<dbReference type="InterPro" id="IPR010992">
    <property type="entry name" value="IHF-like_DNA-bd_dom_sf"/>
</dbReference>
<dbReference type="SUPFAM" id="SSF47729">
    <property type="entry name" value="IHF-like DNA-binding proteins"/>
    <property type="match status" value="1"/>
</dbReference>
<dbReference type="Gene3D" id="4.10.520.10">
    <property type="entry name" value="IHF-like DNA-binding proteins"/>
    <property type="match status" value="1"/>
</dbReference>
<dbReference type="GO" id="GO:0030261">
    <property type="term" value="P:chromosome condensation"/>
    <property type="evidence" value="ECO:0007669"/>
    <property type="project" value="UniProtKB-KW"/>
</dbReference>
<reference evidence="6 7" key="1">
    <citation type="submission" date="2016-11" db="EMBL/GenBank/DDBJ databases">
        <title>Description of two novel members of the family Erysipelotrichaceae: Ileibacterium lipovorans gen. nov., sp. nov. and Dubosiella newyorkensis, gen. nov., sp. nov.</title>
        <authorList>
            <person name="Cox L.M."/>
            <person name="Sohn J."/>
            <person name="Tyrrell K.L."/>
            <person name="Citron D.M."/>
            <person name="Lawson P.A."/>
            <person name="Patel N.B."/>
            <person name="Iizumi T."/>
            <person name="Perez-Perez G.I."/>
            <person name="Goldstein E.J."/>
            <person name="Blaser M.J."/>
        </authorList>
    </citation>
    <scope>NUCLEOTIDE SEQUENCE [LARGE SCALE GENOMIC DNA]</scope>
    <source>
        <strain evidence="6 7">NYU-BL-A4</strain>
    </source>
</reference>
<name>A0A1U7NNF1_9FIRM</name>
<dbReference type="GO" id="GO:0003677">
    <property type="term" value="F:DNA binding"/>
    <property type="evidence" value="ECO:0007669"/>
    <property type="project" value="UniProtKB-KW"/>
</dbReference>
<proteinExistence type="inferred from homology"/>
<dbReference type="CDD" id="cd13831">
    <property type="entry name" value="HU"/>
    <property type="match status" value="1"/>
</dbReference>
<dbReference type="STRING" id="1862672.BO225_04590"/>
<keyword evidence="2" id="KW-0226">DNA condensation</keyword>
<evidence type="ECO:0000313" key="6">
    <source>
        <dbReference type="EMBL" id="OLU46854.1"/>
    </source>
</evidence>
<dbReference type="PANTHER" id="PTHR33175:SF3">
    <property type="entry name" value="DNA-BINDING PROTEIN HU-BETA"/>
    <property type="match status" value="1"/>
</dbReference>
<evidence type="ECO:0000256" key="5">
    <source>
        <dbReference type="SAM" id="MobiDB-lite"/>
    </source>
</evidence>
<keyword evidence="3" id="KW-0238">DNA-binding</keyword>
<evidence type="ECO:0000256" key="1">
    <source>
        <dbReference type="ARBA" id="ARBA00010529"/>
    </source>
</evidence>
<evidence type="ECO:0000256" key="3">
    <source>
        <dbReference type="ARBA" id="ARBA00023125"/>
    </source>
</evidence>
<feature type="region of interest" description="Disordered" evidence="5">
    <location>
        <begin position="76"/>
        <end position="97"/>
    </location>
</feature>
<evidence type="ECO:0000256" key="2">
    <source>
        <dbReference type="ARBA" id="ARBA00023067"/>
    </source>
</evidence>
<dbReference type="GeneID" id="78275227"/>
<dbReference type="Proteomes" id="UP000186705">
    <property type="component" value="Unassembled WGS sequence"/>
</dbReference>
<dbReference type="PRINTS" id="PR01727">
    <property type="entry name" value="DNABINDINGHU"/>
</dbReference>
<sequence length="97" mass="11017">MAKYVTKDSLAQKLAQDTTLRKKEAIKIIDIIFNEMSDALAEEGLVDITGFGKFVIFDRKARMGINPVTKERMEIPASKLPKFKPSQTLKNKCNRKD</sequence>
<organism evidence="6 7">
    <name type="scientific">Dubosiella newyorkensis</name>
    <dbReference type="NCBI Taxonomy" id="1862672"/>
    <lineage>
        <taxon>Bacteria</taxon>
        <taxon>Bacillati</taxon>
        <taxon>Bacillota</taxon>
        <taxon>Erysipelotrichia</taxon>
        <taxon>Erysipelotrichales</taxon>
        <taxon>Erysipelotrichaceae</taxon>
        <taxon>Dubosiella</taxon>
    </lineage>
</organism>
<comment type="similarity">
    <text evidence="1 4">Belongs to the bacterial histone-like protein family.</text>
</comment>
<dbReference type="EMBL" id="MPKA01000058">
    <property type="protein sequence ID" value="OLU46854.1"/>
    <property type="molecule type" value="Genomic_DNA"/>
</dbReference>
<dbReference type="PROSITE" id="PS00045">
    <property type="entry name" value="HISTONE_LIKE"/>
    <property type="match status" value="1"/>
</dbReference>
<keyword evidence="7" id="KW-1185">Reference proteome</keyword>
<dbReference type="GO" id="GO:0030527">
    <property type="term" value="F:structural constituent of chromatin"/>
    <property type="evidence" value="ECO:0007669"/>
    <property type="project" value="InterPro"/>
</dbReference>
<dbReference type="Pfam" id="PF00216">
    <property type="entry name" value="Bac_DNA_binding"/>
    <property type="match status" value="1"/>
</dbReference>
<accession>A0A1U7NNF1</accession>
<comment type="caution">
    <text evidence="6">The sequence shown here is derived from an EMBL/GenBank/DDBJ whole genome shotgun (WGS) entry which is preliminary data.</text>
</comment>
<protein>
    <submittedName>
        <fullName evidence="6">Diphthine synthase</fullName>
    </submittedName>
</protein>
<dbReference type="SMART" id="SM00411">
    <property type="entry name" value="BHL"/>
    <property type="match status" value="1"/>
</dbReference>
<gene>
    <name evidence="6" type="ORF">BO225_04590</name>
</gene>
<dbReference type="OrthoDB" id="9799835at2"/>
<evidence type="ECO:0000313" key="7">
    <source>
        <dbReference type="Proteomes" id="UP000186705"/>
    </source>
</evidence>
<dbReference type="PANTHER" id="PTHR33175">
    <property type="entry name" value="DNA-BINDING PROTEIN HU"/>
    <property type="match status" value="1"/>
</dbReference>
<dbReference type="RefSeq" id="WP_076341110.1">
    <property type="nucleotide sequence ID" value="NZ_CAJTMI010000002.1"/>
</dbReference>
<dbReference type="InterPro" id="IPR020816">
    <property type="entry name" value="Histone-like_DNA-bd_CS"/>
</dbReference>
<dbReference type="InterPro" id="IPR000119">
    <property type="entry name" value="Hist_DNA-bd"/>
</dbReference>